<accession>A0ABX0Y6W5</accession>
<sequence length="66" mass="7538">MKRHSGRSGWYWLLLVPVVASLLSPYYNHMEPVLGGMPFFYWFPLSLNVVATACMLAVHLATKRGR</sequence>
<feature type="transmembrane region" description="Helical" evidence="1">
    <location>
        <begin position="9"/>
        <end position="27"/>
    </location>
</feature>
<keyword evidence="1" id="KW-0812">Transmembrane</keyword>
<evidence type="ECO:0000256" key="1">
    <source>
        <dbReference type="SAM" id="Phobius"/>
    </source>
</evidence>
<evidence type="ECO:0000313" key="2">
    <source>
        <dbReference type="EMBL" id="NJC73044.1"/>
    </source>
</evidence>
<feature type="transmembrane region" description="Helical" evidence="1">
    <location>
        <begin position="39"/>
        <end position="61"/>
    </location>
</feature>
<protein>
    <submittedName>
        <fullName evidence="2">DUF3311 domain-containing protein</fullName>
    </submittedName>
</protein>
<reference evidence="2 3" key="1">
    <citation type="submission" date="2020-03" db="EMBL/GenBank/DDBJ databases">
        <title>WGS of the type strain of Planosporangium spp.</title>
        <authorList>
            <person name="Thawai C."/>
        </authorList>
    </citation>
    <scope>NUCLEOTIDE SEQUENCE [LARGE SCALE GENOMIC DNA]</scope>
    <source>
        <strain evidence="2 3">TBRC 5610</strain>
    </source>
</reference>
<proteinExistence type="predicted"/>
<keyword evidence="1" id="KW-1133">Transmembrane helix</keyword>
<keyword evidence="1" id="KW-0472">Membrane</keyword>
<gene>
    <name evidence="2" type="ORF">HC031_25495</name>
</gene>
<comment type="caution">
    <text evidence="2">The sequence shown here is derived from an EMBL/GenBank/DDBJ whole genome shotgun (WGS) entry which is preliminary data.</text>
</comment>
<dbReference type="Proteomes" id="UP000722989">
    <property type="component" value="Unassembled WGS sequence"/>
</dbReference>
<name>A0ABX0Y6W5_9ACTN</name>
<keyword evidence="3" id="KW-1185">Reference proteome</keyword>
<dbReference type="Pfam" id="PF11755">
    <property type="entry name" value="DUF3311"/>
    <property type="match status" value="1"/>
</dbReference>
<evidence type="ECO:0000313" key="3">
    <source>
        <dbReference type="Proteomes" id="UP000722989"/>
    </source>
</evidence>
<dbReference type="InterPro" id="IPR021741">
    <property type="entry name" value="DUF3311"/>
</dbReference>
<organism evidence="2 3">
    <name type="scientific">Planosporangium thailandense</name>
    <dbReference type="NCBI Taxonomy" id="765197"/>
    <lineage>
        <taxon>Bacteria</taxon>
        <taxon>Bacillati</taxon>
        <taxon>Actinomycetota</taxon>
        <taxon>Actinomycetes</taxon>
        <taxon>Micromonosporales</taxon>
        <taxon>Micromonosporaceae</taxon>
        <taxon>Planosporangium</taxon>
    </lineage>
</organism>
<dbReference type="EMBL" id="JAATVY010000025">
    <property type="protein sequence ID" value="NJC73044.1"/>
    <property type="molecule type" value="Genomic_DNA"/>
</dbReference>